<gene>
    <name evidence="15 17" type="primary">atpD</name>
    <name evidence="17" type="ORF">CWR45_04765</name>
</gene>
<dbReference type="AlphaFoldDB" id="A0A3D8PYZ3"/>
<dbReference type="GO" id="GO:0005524">
    <property type="term" value="F:ATP binding"/>
    <property type="evidence" value="ECO:0007669"/>
    <property type="project" value="UniProtKB-UniRule"/>
</dbReference>
<dbReference type="CDD" id="cd01133">
    <property type="entry name" value="F1-ATPase_beta_CD"/>
    <property type="match status" value="1"/>
</dbReference>
<dbReference type="Pfam" id="PF00006">
    <property type="entry name" value="ATP-synt_ab"/>
    <property type="match status" value="1"/>
</dbReference>
<dbReference type="GO" id="GO:0005886">
    <property type="term" value="C:plasma membrane"/>
    <property type="evidence" value="ECO:0007669"/>
    <property type="project" value="UniProtKB-SubCell"/>
</dbReference>
<evidence type="ECO:0000313" key="18">
    <source>
        <dbReference type="Proteomes" id="UP000256520"/>
    </source>
</evidence>
<dbReference type="Gene3D" id="1.10.1140.10">
    <property type="entry name" value="Bovine Mitochondrial F1-atpase, Atp Synthase Beta Chain, Chain D, domain 3"/>
    <property type="match status" value="1"/>
</dbReference>
<dbReference type="InterPro" id="IPR050053">
    <property type="entry name" value="ATPase_alpha/beta_chains"/>
</dbReference>
<evidence type="ECO:0000256" key="12">
    <source>
        <dbReference type="ARBA" id="ARBA00023310"/>
    </source>
</evidence>
<dbReference type="EC" id="7.1.2.2" evidence="15"/>
<evidence type="ECO:0000256" key="7">
    <source>
        <dbReference type="ARBA" id="ARBA00022840"/>
    </source>
</evidence>
<dbReference type="InterPro" id="IPR000194">
    <property type="entry name" value="ATPase_F1/V1/A1_a/bsu_nucl-bd"/>
</dbReference>
<comment type="function">
    <text evidence="14">Produces ATP from ADP in the presence of a sodium ion gradient across the membrane. The beta chain is the catalytic subunit.</text>
</comment>
<dbReference type="InterPro" id="IPR005722">
    <property type="entry name" value="ATP_synth_F1_bsu"/>
</dbReference>
<feature type="domain" description="AAA+ ATPase" evidence="16">
    <location>
        <begin position="147"/>
        <end position="411"/>
    </location>
</feature>
<evidence type="ECO:0000313" key="17">
    <source>
        <dbReference type="EMBL" id="RDW20551.1"/>
    </source>
</evidence>
<keyword evidence="4 15" id="KW-1003">Cell membrane</keyword>
<keyword evidence="8 15" id="KW-1278">Translocase</keyword>
<evidence type="ECO:0000256" key="11">
    <source>
        <dbReference type="ARBA" id="ARBA00023196"/>
    </source>
</evidence>
<keyword evidence="9 15" id="KW-0406">Ion transport</keyword>
<evidence type="ECO:0000256" key="6">
    <source>
        <dbReference type="ARBA" id="ARBA00022781"/>
    </source>
</evidence>
<dbReference type="RefSeq" id="WP_115748664.1">
    <property type="nucleotide sequence ID" value="NZ_PIOD01000005.1"/>
</dbReference>
<dbReference type="EMBL" id="PIOD01000005">
    <property type="protein sequence ID" value="RDW20551.1"/>
    <property type="molecule type" value="Genomic_DNA"/>
</dbReference>
<comment type="function">
    <text evidence="15">Produces ATP from ADP in the presence of a proton gradient across the membrane. The catalytic sites are hosted primarily by the beta subunits.</text>
</comment>
<dbReference type="InterPro" id="IPR036121">
    <property type="entry name" value="ATPase_F1/V1/A1_a/bsu_N_sf"/>
</dbReference>
<dbReference type="NCBIfam" id="TIGR01039">
    <property type="entry name" value="atpD"/>
    <property type="match status" value="1"/>
</dbReference>
<evidence type="ECO:0000256" key="4">
    <source>
        <dbReference type="ARBA" id="ARBA00022475"/>
    </source>
</evidence>
<dbReference type="PROSITE" id="PS00152">
    <property type="entry name" value="ATPASE_ALPHA_BETA"/>
    <property type="match status" value="1"/>
</dbReference>
<comment type="similarity">
    <text evidence="2 15">Belongs to the ATPase alpha/beta chains family.</text>
</comment>
<dbReference type="Pfam" id="PF22919">
    <property type="entry name" value="ATP-synt_VA_C"/>
    <property type="match status" value="1"/>
</dbReference>
<evidence type="ECO:0000256" key="15">
    <source>
        <dbReference type="HAMAP-Rule" id="MF_01347"/>
    </source>
</evidence>
<dbReference type="InterPro" id="IPR020003">
    <property type="entry name" value="ATPase_a/bsu_AS"/>
</dbReference>
<dbReference type="InterPro" id="IPR004100">
    <property type="entry name" value="ATPase_F1/V1/A1_a/bsu_N"/>
</dbReference>
<dbReference type="InterPro" id="IPR003593">
    <property type="entry name" value="AAA+_ATPase"/>
</dbReference>
<keyword evidence="18" id="KW-1185">Reference proteome</keyword>
<keyword evidence="7 15" id="KW-0067">ATP-binding</keyword>
<dbReference type="Proteomes" id="UP000256520">
    <property type="component" value="Unassembled WGS sequence"/>
</dbReference>
<proteinExistence type="inferred from homology"/>
<keyword evidence="6 15" id="KW-0375">Hydrogen ion transport</keyword>
<evidence type="ECO:0000256" key="2">
    <source>
        <dbReference type="ARBA" id="ARBA00008936"/>
    </source>
</evidence>
<dbReference type="GO" id="GO:0046962">
    <property type="term" value="F:sodium-transporting ATPase activity, rotational mechanism"/>
    <property type="evidence" value="ECO:0007669"/>
    <property type="project" value="UniProtKB-EC"/>
</dbReference>
<dbReference type="HAMAP" id="MF_01347">
    <property type="entry name" value="ATP_synth_beta_bact"/>
    <property type="match status" value="1"/>
</dbReference>
<dbReference type="Gene3D" id="3.40.50.300">
    <property type="entry name" value="P-loop containing nucleotide triphosphate hydrolases"/>
    <property type="match status" value="1"/>
</dbReference>
<dbReference type="SMART" id="SM00382">
    <property type="entry name" value="AAA"/>
    <property type="match status" value="1"/>
</dbReference>
<dbReference type="CDD" id="cd18110">
    <property type="entry name" value="ATP-synt_F1_beta_C"/>
    <property type="match status" value="1"/>
</dbReference>
<dbReference type="FunFam" id="2.40.10.170:FF:000005">
    <property type="entry name" value="ATP synthase subunit beta"/>
    <property type="match status" value="1"/>
</dbReference>
<dbReference type="FunFam" id="3.40.50.300:FF:000004">
    <property type="entry name" value="ATP synthase subunit beta"/>
    <property type="match status" value="1"/>
</dbReference>
<name>A0A3D8PYZ3_9BACI</name>
<dbReference type="InterPro" id="IPR027417">
    <property type="entry name" value="P-loop_NTPase"/>
</dbReference>
<evidence type="ECO:0000256" key="9">
    <source>
        <dbReference type="ARBA" id="ARBA00023065"/>
    </source>
</evidence>
<keyword evidence="10 15" id="KW-0472">Membrane</keyword>
<evidence type="ECO:0000259" key="16">
    <source>
        <dbReference type="SMART" id="SM00382"/>
    </source>
</evidence>
<dbReference type="PANTHER" id="PTHR15184:SF71">
    <property type="entry name" value="ATP SYNTHASE SUBUNIT BETA, MITOCHONDRIAL"/>
    <property type="match status" value="1"/>
</dbReference>
<keyword evidence="3 15" id="KW-0813">Transport</keyword>
<comment type="subcellular location">
    <subcellularLocation>
        <location evidence="1 15">Cell membrane</location>
        <topology evidence="1 15">Peripheral membrane protein</topology>
    </subcellularLocation>
</comment>
<dbReference type="OrthoDB" id="9801639at2"/>
<organism evidence="17 18">
    <name type="scientific">Oceanobacillus chungangensis</name>
    <dbReference type="NCBI Taxonomy" id="1229152"/>
    <lineage>
        <taxon>Bacteria</taxon>
        <taxon>Bacillati</taxon>
        <taxon>Bacillota</taxon>
        <taxon>Bacilli</taxon>
        <taxon>Bacillales</taxon>
        <taxon>Bacillaceae</taxon>
        <taxon>Oceanobacillus</taxon>
    </lineage>
</organism>
<dbReference type="CDD" id="cd18115">
    <property type="entry name" value="ATP-synt_F1_beta_N"/>
    <property type="match status" value="1"/>
</dbReference>
<evidence type="ECO:0000256" key="3">
    <source>
        <dbReference type="ARBA" id="ARBA00022448"/>
    </source>
</evidence>
<feature type="binding site" evidence="15">
    <location>
        <begin position="155"/>
        <end position="162"/>
    </location>
    <ligand>
        <name>ATP</name>
        <dbReference type="ChEBI" id="CHEBI:30616"/>
    </ligand>
</feature>
<dbReference type="GO" id="GO:0046933">
    <property type="term" value="F:proton-transporting ATP synthase activity, rotational mechanism"/>
    <property type="evidence" value="ECO:0007669"/>
    <property type="project" value="UniProtKB-UniRule"/>
</dbReference>
<protein>
    <recommendedName>
        <fullName evidence="15">ATP synthase subunit beta</fullName>
        <ecNumber evidence="15">7.1.2.2</ecNumber>
    </recommendedName>
    <alternativeName>
        <fullName evidence="15">ATP synthase F1 sector subunit beta</fullName>
    </alternativeName>
    <alternativeName>
        <fullName evidence="15">F-ATPase subunit beta</fullName>
    </alternativeName>
</protein>
<dbReference type="FunFam" id="1.10.1140.10:FF:000001">
    <property type="entry name" value="ATP synthase subunit beta"/>
    <property type="match status" value="1"/>
</dbReference>
<dbReference type="PANTHER" id="PTHR15184">
    <property type="entry name" value="ATP SYNTHASE"/>
    <property type="match status" value="1"/>
</dbReference>
<comment type="catalytic activity">
    <reaction evidence="15">
        <text>ATP + H2O + 4 H(+)(in) = ADP + phosphate + 5 H(+)(out)</text>
        <dbReference type="Rhea" id="RHEA:57720"/>
        <dbReference type="ChEBI" id="CHEBI:15377"/>
        <dbReference type="ChEBI" id="CHEBI:15378"/>
        <dbReference type="ChEBI" id="CHEBI:30616"/>
        <dbReference type="ChEBI" id="CHEBI:43474"/>
        <dbReference type="ChEBI" id="CHEBI:456216"/>
        <dbReference type="EC" id="7.1.2.2"/>
    </reaction>
</comment>
<dbReference type="SUPFAM" id="SSF47917">
    <property type="entry name" value="C-terminal domain of alpha and beta subunits of F1 ATP synthase"/>
    <property type="match status" value="1"/>
</dbReference>
<sequence>MSKGHVTQVMGPVVDVRFDDNFLPEIYNALTVQIETETASSQLTLEVALHLGDGNVRTIAMSSTDGLKRGAVVENLGRPISVPVGDVTLGRVFNVLGEKIDLDAPLPEGVRLDPIHREAPKFENLSTNTEILETGIKVVDLLAPYIKGGKIGLFGGAGVGKTVLIQELINNIAQEHGGISVFAGVGERTREGNDLYYEMKDSGVITKTAMVFGQMNEPPGARMRVALTGLTMAEYFRDEQGQDVLLFIDNIFRFTQAGSEVSALLGRMPSAVGYQPTLATEMGQLQERITSTDKGSVTSIQAIYVPADDYTDPAPATTFAHLDATTNLDRKLSEQGIYPAVDPLASTSRALDPEIVGEEHYRVATEVQQTLQRYRELQDIIAILGMDELGDEDKLVVARARRIQFFLSQNFHVAEQFTGQKGSYVPVQETVQGFKEILEGKYDDLPEDAFRLVGRIEEVIEKAKGME</sequence>
<keyword evidence="11 15" id="KW-0139">CF(1)</keyword>
<comment type="catalytic activity">
    <reaction evidence="13">
        <text>4 Na(+)(in) + ATP + H2O = 4 Na(+)(out) + ADP + phosphate + H(+)</text>
        <dbReference type="Rhea" id="RHEA:58156"/>
        <dbReference type="ChEBI" id="CHEBI:15377"/>
        <dbReference type="ChEBI" id="CHEBI:15378"/>
        <dbReference type="ChEBI" id="CHEBI:29101"/>
        <dbReference type="ChEBI" id="CHEBI:30616"/>
        <dbReference type="ChEBI" id="CHEBI:43474"/>
        <dbReference type="ChEBI" id="CHEBI:456216"/>
        <dbReference type="EC" id="7.2.2.1"/>
    </reaction>
</comment>
<dbReference type="Gene3D" id="2.40.10.170">
    <property type="match status" value="1"/>
</dbReference>
<accession>A0A3D8PYZ3</accession>
<dbReference type="Pfam" id="PF02874">
    <property type="entry name" value="ATP-synt_ab_N"/>
    <property type="match status" value="1"/>
</dbReference>
<evidence type="ECO:0000256" key="5">
    <source>
        <dbReference type="ARBA" id="ARBA00022741"/>
    </source>
</evidence>
<evidence type="ECO:0000256" key="14">
    <source>
        <dbReference type="ARBA" id="ARBA00059242"/>
    </source>
</evidence>
<comment type="caution">
    <text evidence="17">The sequence shown here is derived from an EMBL/GenBank/DDBJ whole genome shotgun (WGS) entry which is preliminary data.</text>
</comment>
<evidence type="ECO:0000256" key="13">
    <source>
        <dbReference type="ARBA" id="ARBA00052325"/>
    </source>
</evidence>
<keyword evidence="12 15" id="KW-0066">ATP synthesis</keyword>
<evidence type="ECO:0000256" key="1">
    <source>
        <dbReference type="ARBA" id="ARBA00004202"/>
    </source>
</evidence>
<dbReference type="GO" id="GO:0045259">
    <property type="term" value="C:proton-transporting ATP synthase complex"/>
    <property type="evidence" value="ECO:0007669"/>
    <property type="project" value="UniProtKB-KW"/>
</dbReference>
<reference evidence="18" key="1">
    <citation type="submission" date="2017-11" db="EMBL/GenBank/DDBJ databases">
        <authorList>
            <person name="Zhu W."/>
        </authorList>
    </citation>
    <scope>NUCLEOTIDE SEQUENCE [LARGE SCALE GENOMIC DNA]</scope>
    <source>
        <strain evidence="18">CAU 1051</strain>
    </source>
</reference>
<keyword evidence="5 15" id="KW-0547">Nucleotide-binding</keyword>
<evidence type="ECO:0000256" key="10">
    <source>
        <dbReference type="ARBA" id="ARBA00023136"/>
    </source>
</evidence>
<dbReference type="InterPro" id="IPR024034">
    <property type="entry name" value="ATPase_F1/V1_b/a_C"/>
</dbReference>
<dbReference type="InterPro" id="IPR055190">
    <property type="entry name" value="ATP-synt_VA_C"/>
</dbReference>
<dbReference type="SUPFAM" id="SSF52540">
    <property type="entry name" value="P-loop containing nucleoside triphosphate hydrolases"/>
    <property type="match status" value="1"/>
</dbReference>
<dbReference type="SUPFAM" id="SSF50615">
    <property type="entry name" value="N-terminal domain of alpha and beta subunits of F1 ATP synthase"/>
    <property type="match status" value="1"/>
</dbReference>
<evidence type="ECO:0000256" key="8">
    <source>
        <dbReference type="ARBA" id="ARBA00022967"/>
    </source>
</evidence>